<evidence type="ECO:0000259" key="10">
    <source>
        <dbReference type="Pfam" id="PF08334"/>
    </source>
</evidence>
<keyword evidence="6" id="KW-0997">Cell inner membrane</keyword>
<keyword evidence="8" id="KW-1133">Transmembrane helix</keyword>
<dbReference type="InterPro" id="IPR010054">
    <property type="entry name" value="Type2_sec_GspG"/>
</dbReference>
<organism evidence="11 12">
    <name type="scientific">Anaerohalosphaera lusitana</name>
    <dbReference type="NCBI Taxonomy" id="1936003"/>
    <lineage>
        <taxon>Bacteria</taxon>
        <taxon>Pseudomonadati</taxon>
        <taxon>Planctomycetota</taxon>
        <taxon>Phycisphaerae</taxon>
        <taxon>Sedimentisphaerales</taxon>
        <taxon>Anaerohalosphaeraceae</taxon>
        <taxon>Anaerohalosphaera</taxon>
    </lineage>
</organism>
<comment type="subcellular location">
    <subcellularLocation>
        <location evidence="1">Cell inner membrane</location>
        <topology evidence="1">Single-pass membrane protein</topology>
    </subcellularLocation>
</comment>
<dbReference type="NCBIfam" id="TIGR01710">
    <property type="entry name" value="typeII_sec_gspG"/>
    <property type="match status" value="1"/>
</dbReference>
<feature type="domain" description="Type II secretion system protein GspG C-terminal" evidence="10">
    <location>
        <begin position="36"/>
        <end position="141"/>
    </location>
</feature>
<evidence type="ECO:0000256" key="5">
    <source>
        <dbReference type="ARBA" id="ARBA00022481"/>
    </source>
</evidence>
<evidence type="ECO:0000256" key="8">
    <source>
        <dbReference type="ARBA" id="ARBA00022989"/>
    </source>
</evidence>
<evidence type="ECO:0000256" key="7">
    <source>
        <dbReference type="ARBA" id="ARBA00022692"/>
    </source>
</evidence>
<proteinExistence type="inferred from homology"/>
<dbReference type="SUPFAM" id="SSF54523">
    <property type="entry name" value="Pili subunits"/>
    <property type="match status" value="1"/>
</dbReference>
<keyword evidence="9" id="KW-0472">Membrane</keyword>
<dbReference type="GO" id="GO:0005886">
    <property type="term" value="C:plasma membrane"/>
    <property type="evidence" value="ECO:0007669"/>
    <property type="project" value="UniProtKB-SubCell"/>
</dbReference>
<evidence type="ECO:0000256" key="4">
    <source>
        <dbReference type="ARBA" id="ARBA00022475"/>
    </source>
</evidence>
<dbReference type="GO" id="GO:0015627">
    <property type="term" value="C:type II protein secretion system complex"/>
    <property type="evidence" value="ECO:0007669"/>
    <property type="project" value="InterPro"/>
</dbReference>
<dbReference type="InterPro" id="IPR000983">
    <property type="entry name" value="Bac_GSPG_pilin"/>
</dbReference>
<protein>
    <recommendedName>
        <fullName evidence="3">Type II secretion system core protein G</fullName>
    </recommendedName>
</protein>
<gene>
    <name evidence="11" type="primary">xcpT_11</name>
    <name evidence="11" type="ORF">STSP2_02832</name>
</gene>
<evidence type="ECO:0000256" key="9">
    <source>
        <dbReference type="ARBA" id="ARBA00023136"/>
    </source>
</evidence>
<dbReference type="STRING" id="1936003.STSP2_02832"/>
<dbReference type="InterPro" id="IPR045584">
    <property type="entry name" value="Pilin-like"/>
</dbReference>
<keyword evidence="12" id="KW-1185">Reference proteome</keyword>
<keyword evidence="5" id="KW-0488">Methylation</keyword>
<name>A0A1U9NPJ6_9BACT</name>
<dbReference type="Proteomes" id="UP000189674">
    <property type="component" value="Chromosome"/>
</dbReference>
<dbReference type="OrthoDB" id="9795612at2"/>
<dbReference type="Gene3D" id="3.30.700.10">
    <property type="entry name" value="Glycoprotein, Type 4 Pilin"/>
    <property type="match status" value="1"/>
</dbReference>
<keyword evidence="4" id="KW-1003">Cell membrane</keyword>
<evidence type="ECO:0000256" key="2">
    <source>
        <dbReference type="ARBA" id="ARBA00009984"/>
    </source>
</evidence>
<dbReference type="InterPro" id="IPR012902">
    <property type="entry name" value="N_methyl_site"/>
</dbReference>
<evidence type="ECO:0000313" key="12">
    <source>
        <dbReference type="Proteomes" id="UP000189674"/>
    </source>
</evidence>
<dbReference type="Pfam" id="PF08334">
    <property type="entry name" value="T2SSG"/>
    <property type="match status" value="1"/>
</dbReference>
<accession>A0A1U9NPJ6</accession>
<sequence>MRAKRRNRRAFTMVELIAIIVILGLLSAVAMRSFTGVMDKTRVQTTKSSLKTLHDAVIQFKFETGRYPSEDMGLEELVVEPTDVTGWTPGGYLETTEVPQDAWGNDFVYMRHPDSGKPFVIISYGADGEPGGEDYNADLYSTDAS</sequence>
<dbReference type="PRINTS" id="PR00813">
    <property type="entry name" value="BCTERIALGSPG"/>
</dbReference>
<comment type="similarity">
    <text evidence="2">Belongs to the GSP G family.</text>
</comment>
<dbReference type="KEGG" id="alus:STSP2_02832"/>
<evidence type="ECO:0000256" key="6">
    <source>
        <dbReference type="ARBA" id="ARBA00022519"/>
    </source>
</evidence>
<dbReference type="RefSeq" id="WP_146663307.1">
    <property type="nucleotide sequence ID" value="NZ_CP019791.1"/>
</dbReference>
<dbReference type="GO" id="GO:0015628">
    <property type="term" value="P:protein secretion by the type II secretion system"/>
    <property type="evidence" value="ECO:0007669"/>
    <property type="project" value="InterPro"/>
</dbReference>
<evidence type="ECO:0000256" key="1">
    <source>
        <dbReference type="ARBA" id="ARBA00004377"/>
    </source>
</evidence>
<dbReference type="InterPro" id="IPR013545">
    <property type="entry name" value="T2SS_protein-GspG_C"/>
</dbReference>
<keyword evidence="7" id="KW-0812">Transmembrane</keyword>
<evidence type="ECO:0000256" key="3">
    <source>
        <dbReference type="ARBA" id="ARBA00020042"/>
    </source>
</evidence>
<evidence type="ECO:0000313" key="11">
    <source>
        <dbReference type="EMBL" id="AQT69638.1"/>
    </source>
</evidence>
<reference evidence="12" key="1">
    <citation type="submission" date="2017-02" db="EMBL/GenBank/DDBJ databases">
        <title>Comparative genomics and description of representatives of a novel lineage of planctomycetes thriving in anoxic sediments.</title>
        <authorList>
            <person name="Spring S."/>
            <person name="Bunk B."/>
            <person name="Sproer C."/>
        </authorList>
    </citation>
    <scope>NUCLEOTIDE SEQUENCE [LARGE SCALE GENOMIC DNA]</scope>
    <source>
        <strain evidence="12">ST-NAGAB-D1</strain>
    </source>
</reference>
<dbReference type="Pfam" id="PF07963">
    <property type="entry name" value="N_methyl"/>
    <property type="match status" value="1"/>
</dbReference>
<dbReference type="AlphaFoldDB" id="A0A1U9NPJ6"/>
<dbReference type="EMBL" id="CP019791">
    <property type="protein sequence ID" value="AQT69638.1"/>
    <property type="molecule type" value="Genomic_DNA"/>
</dbReference>